<feature type="compositionally biased region" description="Basic and acidic residues" evidence="8">
    <location>
        <begin position="674"/>
        <end position="691"/>
    </location>
</feature>
<feature type="transmembrane region" description="Helical" evidence="9">
    <location>
        <begin position="160"/>
        <end position="180"/>
    </location>
</feature>
<feature type="region of interest" description="Disordered" evidence="8">
    <location>
        <begin position="506"/>
        <end position="531"/>
    </location>
</feature>
<feature type="domain" description="Zn(2)-C6 fungal-type" evidence="10">
    <location>
        <begin position="595"/>
        <end position="625"/>
    </location>
</feature>
<dbReference type="PROSITE" id="PS00463">
    <property type="entry name" value="ZN2_CY6_FUNGAL_1"/>
    <property type="match status" value="1"/>
</dbReference>
<dbReference type="InterPro" id="IPR002293">
    <property type="entry name" value="AA/rel_permease1"/>
</dbReference>
<evidence type="ECO:0000256" key="9">
    <source>
        <dbReference type="SAM" id="Phobius"/>
    </source>
</evidence>
<dbReference type="EMBL" id="JAUJLE010000196">
    <property type="protein sequence ID" value="KAK0969531.1"/>
    <property type="molecule type" value="Genomic_DNA"/>
</dbReference>
<evidence type="ECO:0000256" key="1">
    <source>
        <dbReference type="ARBA" id="ARBA00004141"/>
    </source>
</evidence>
<keyword evidence="5 9" id="KW-1133">Transmembrane helix</keyword>
<dbReference type="PANTHER" id="PTHR45649:SF2">
    <property type="entry name" value="ACID PERMEASE, PUTATIVE-RELATED"/>
    <property type="match status" value="1"/>
</dbReference>
<dbReference type="Gene3D" id="4.10.240.10">
    <property type="entry name" value="Zn(2)-C6 fungal-type DNA-binding domain"/>
    <property type="match status" value="1"/>
</dbReference>
<evidence type="ECO:0000256" key="5">
    <source>
        <dbReference type="ARBA" id="ARBA00022989"/>
    </source>
</evidence>
<feature type="region of interest" description="Disordered" evidence="8">
    <location>
        <begin position="668"/>
        <end position="720"/>
    </location>
</feature>
<feature type="transmembrane region" description="Helical" evidence="9">
    <location>
        <begin position="117"/>
        <end position="140"/>
    </location>
</feature>
<feature type="transmembrane region" description="Helical" evidence="9">
    <location>
        <begin position="318"/>
        <end position="340"/>
    </location>
</feature>
<gene>
    <name evidence="11" type="ORF">LTR91_016303</name>
</gene>
<dbReference type="GO" id="GO:0003677">
    <property type="term" value="F:DNA binding"/>
    <property type="evidence" value="ECO:0007669"/>
    <property type="project" value="InterPro"/>
</dbReference>
<feature type="compositionally biased region" description="Acidic residues" evidence="8">
    <location>
        <begin position="692"/>
        <end position="702"/>
    </location>
</feature>
<protein>
    <recommendedName>
        <fullName evidence="10">Zn(2)-C6 fungal-type domain-containing protein</fullName>
    </recommendedName>
</protein>
<feature type="transmembrane region" description="Helical" evidence="9">
    <location>
        <begin position="187"/>
        <end position="210"/>
    </location>
</feature>
<accession>A0AAN6QM03</accession>
<dbReference type="GO" id="GO:0022857">
    <property type="term" value="F:transmembrane transporter activity"/>
    <property type="evidence" value="ECO:0007669"/>
    <property type="project" value="InterPro"/>
</dbReference>
<feature type="transmembrane region" description="Helical" evidence="9">
    <location>
        <begin position="230"/>
        <end position="248"/>
    </location>
</feature>
<feature type="transmembrane region" description="Helical" evidence="9">
    <location>
        <begin position="371"/>
        <end position="391"/>
    </location>
</feature>
<sequence>MVLDDGKEGARAQVTVDETHFQAEATNGAVVEKRNFQFFSIWGYAVILGCTWEWGLASGVFSLTNGGTAGAIWMFLVVCFGMFFVMISFAEAASIAPTSGGQYHWVSEFSPRKHQKVLSYVTGWFALLGWQTSLVGTAYAAGQQFEAMAALSDPNYTIEGWQGCLFTVGLTTMAIFFNTVLFSKLPFLEGIIIVFHCFGFLAVVVTLWVMGPRGGSETVTSFSDNGWGSVGLSCLVGILSPLITLVGADSQCHLSEELHDAAYVLPRAMVATACANYVMGFVMVLTIMFTIGPDVQSVLNTPFGQPWVQIVYNATNSYAASMTFALVVGLLLTCCLINNVTTASRQLWSFARDGGVPFGAFFAKVRPGWDVPVNAMAFTWGITVILSLVIIGSPVAFSILTSLSLTGLISSYLLAVCCIFAKRIRGEQFPPGRFNLGRFGFVANGVAVCFLVVAWLFMFIPTAPNPGLIGMNWSVVIYGFVVALFTIYFFVRGRHQYVGPVEHEQQRGAGYKPMDEDTPPAEPGFEEPRTTTIDYGNTVVRSASEYLPNVPASTVPALVDEPSPTGNGDGAAAPTLSRSNKASVDAQGRILNPRSCVTCRKRKVKCDKIHPSCSNCNRAHIECVFPAPGRAPRKARKLGDGRDKELLERLRRLEGVVKGLGVDVPLGGSDVVENGEHQPAESKVDRVVREETVDDEALDAEEDAPKPHANGVSDTSPELDRLEQNDFQAKTRYVEEQQSGRFDNGFGRLVINDGRSRYINNSFWASLSNEVEDLKGIFNQSSDEEDDAETGADPLVTNHQGWVFGFSSQNVDMLALHPIPGQIALYWDIFKDRVDPLVKVLHVPTVETAVLNSAPHLSTLSRGFEALLFAIYYGAVTSLTAEDCKAKLNEDKQILLSRYRFAFEQSLARANFLTTEEIVVLQAFVIFLICLRRNHDARVIWTLTGLVVRISQTLGIHRDGLHFADGLSPFEIEMRRRLWWQICTLDIRASEDHGCDPTITEQLFDTKMPLNINDEDIGPSSPDFPPERQGCTGISFCLIRFEVANTFRRINYVPPGTSLRTGHGSQSGVGANITLADKEKWIAECHERLEERYLKHCDMSVPLFWVTATVARLMMSKMWLMVYHPFQRQDGGASLPAETKDKLFITSLENIEYSLLLETEARTMKWGWLFRTYMQWHALAFMLSELCHRSTGDLVERAWVAVEKTRDGRWGRPLGADARAGHLWRPLRKLYRKAREARQRGMAEERLEKQRGLAPPLSATRTYSPNPNPMFGYPKRSQVTRAPLSQAQVLRFSQGPSYGDMPMDKHEWLRSPKLPSTGQDDVEAMDTADLPCATMTTNSRPAISGSQTPSSDGTFSAPLRPSKATTMRPSLEQPGFTNSWMNNGVQYGQHASNGSVGYTTDQNSTAASTAMDLSGMAGPDLRLPNQMGSMDTTGFDFDPGILDTTGEVNWQNWDELVRQFGMDVDTTFDRRPSDVGIDGLPDDGWTMAPNPAQANLRMGLGMGGGDWF</sequence>
<feature type="region of interest" description="Disordered" evidence="8">
    <location>
        <begin position="559"/>
        <end position="585"/>
    </location>
</feature>
<keyword evidence="2" id="KW-0813">Transport</keyword>
<evidence type="ECO:0000256" key="4">
    <source>
        <dbReference type="ARBA" id="ARBA00022723"/>
    </source>
</evidence>
<dbReference type="InterPro" id="IPR001138">
    <property type="entry name" value="Zn2Cys6_DnaBD"/>
</dbReference>
<evidence type="ECO:0000259" key="10">
    <source>
        <dbReference type="PROSITE" id="PS50048"/>
    </source>
</evidence>
<dbReference type="Pfam" id="PF04082">
    <property type="entry name" value="Fungal_trans"/>
    <property type="match status" value="1"/>
</dbReference>
<keyword evidence="3 9" id="KW-0812">Transmembrane</keyword>
<dbReference type="CDD" id="cd00067">
    <property type="entry name" value="GAL4"/>
    <property type="match status" value="1"/>
</dbReference>
<proteinExistence type="predicted"/>
<evidence type="ECO:0000256" key="6">
    <source>
        <dbReference type="ARBA" id="ARBA00023136"/>
    </source>
</evidence>
<comment type="caution">
    <text evidence="11">The sequence shown here is derived from an EMBL/GenBank/DDBJ whole genome shotgun (WGS) entry which is preliminary data.</text>
</comment>
<dbReference type="Pfam" id="PF00172">
    <property type="entry name" value="Zn_clus"/>
    <property type="match status" value="1"/>
</dbReference>
<evidence type="ECO:0000256" key="8">
    <source>
        <dbReference type="SAM" id="MobiDB-lite"/>
    </source>
</evidence>
<dbReference type="Gene3D" id="1.20.1740.10">
    <property type="entry name" value="Amino acid/polyamine transporter I"/>
    <property type="match status" value="1"/>
</dbReference>
<evidence type="ECO:0000256" key="7">
    <source>
        <dbReference type="ARBA" id="ARBA00023242"/>
    </source>
</evidence>
<dbReference type="PROSITE" id="PS50048">
    <property type="entry name" value="ZN2_CY6_FUNGAL_2"/>
    <property type="match status" value="1"/>
</dbReference>
<dbReference type="PANTHER" id="PTHR45649">
    <property type="entry name" value="AMINO-ACID PERMEASE BAT1"/>
    <property type="match status" value="1"/>
</dbReference>
<dbReference type="Pfam" id="PF13520">
    <property type="entry name" value="AA_permease_2"/>
    <property type="match status" value="1"/>
</dbReference>
<dbReference type="CDD" id="cd12148">
    <property type="entry name" value="fungal_TF_MHR"/>
    <property type="match status" value="1"/>
</dbReference>
<organism evidence="11 12">
    <name type="scientific">Friedmanniomyces endolithicus</name>
    <dbReference type="NCBI Taxonomy" id="329885"/>
    <lineage>
        <taxon>Eukaryota</taxon>
        <taxon>Fungi</taxon>
        <taxon>Dikarya</taxon>
        <taxon>Ascomycota</taxon>
        <taxon>Pezizomycotina</taxon>
        <taxon>Dothideomycetes</taxon>
        <taxon>Dothideomycetidae</taxon>
        <taxon>Mycosphaerellales</taxon>
        <taxon>Teratosphaeriaceae</taxon>
        <taxon>Friedmanniomyces</taxon>
    </lineage>
</organism>
<feature type="transmembrane region" description="Helical" evidence="9">
    <location>
        <begin position="397"/>
        <end position="421"/>
    </location>
</feature>
<dbReference type="GO" id="GO:0016020">
    <property type="term" value="C:membrane"/>
    <property type="evidence" value="ECO:0007669"/>
    <property type="project" value="UniProtKB-SubCell"/>
</dbReference>
<keyword evidence="7" id="KW-0539">Nucleus</keyword>
<feature type="transmembrane region" description="Helical" evidence="9">
    <location>
        <begin position="472"/>
        <end position="491"/>
    </location>
</feature>
<feature type="transmembrane region" description="Helical" evidence="9">
    <location>
        <begin position="268"/>
        <end position="291"/>
    </location>
</feature>
<keyword evidence="6 9" id="KW-0472">Membrane</keyword>
<evidence type="ECO:0000313" key="12">
    <source>
        <dbReference type="Proteomes" id="UP001175353"/>
    </source>
</evidence>
<name>A0AAN6QM03_9PEZI</name>
<feature type="transmembrane region" description="Helical" evidence="9">
    <location>
        <begin position="70"/>
        <end position="96"/>
    </location>
</feature>
<keyword evidence="4" id="KW-0479">Metal-binding</keyword>
<feature type="compositionally biased region" description="Basic and acidic residues" evidence="8">
    <location>
        <begin position="1240"/>
        <end position="1251"/>
    </location>
</feature>
<dbReference type="Proteomes" id="UP001175353">
    <property type="component" value="Unassembled WGS sequence"/>
</dbReference>
<dbReference type="SUPFAM" id="SSF57701">
    <property type="entry name" value="Zn2/Cys6 DNA-binding domain"/>
    <property type="match status" value="1"/>
</dbReference>
<dbReference type="GO" id="GO:0000981">
    <property type="term" value="F:DNA-binding transcription factor activity, RNA polymerase II-specific"/>
    <property type="evidence" value="ECO:0007669"/>
    <property type="project" value="InterPro"/>
</dbReference>
<dbReference type="SMART" id="SM00906">
    <property type="entry name" value="Fungal_trans"/>
    <property type="match status" value="1"/>
</dbReference>
<evidence type="ECO:0000313" key="11">
    <source>
        <dbReference type="EMBL" id="KAK0969531.1"/>
    </source>
</evidence>
<dbReference type="SMART" id="SM00066">
    <property type="entry name" value="GAL4"/>
    <property type="match status" value="1"/>
</dbReference>
<feature type="transmembrane region" description="Helical" evidence="9">
    <location>
        <begin position="441"/>
        <end position="460"/>
    </location>
</feature>
<dbReference type="GO" id="GO:0006351">
    <property type="term" value="P:DNA-templated transcription"/>
    <property type="evidence" value="ECO:0007669"/>
    <property type="project" value="InterPro"/>
</dbReference>
<comment type="subcellular location">
    <subcellularLocation>
        <location evidence="1">Membrane</location>
        <topology evidence="1">Multi-pass membrane protein</topology>
    </subcellularLocation>
</comment>
<dbReference type="InterPro" id="IPR036864">
    <property type="entry name" value="Zn2-C6_fun-type_DNA-bd_sf"/>
</dbReference>
<reference evidence="11" key="1">
    <citation type="submission" date="2023-06" db="EMBL/GenBank/DDBJ databases">
        <title>Black Yeasts Isolated from many extreme environments.</title>
        <authorList>
            <person name="Coleine C."/>
            <person name="Stajich J.E."/>
            <person name="Selbmann L."/>
        </authorList>
    </citation>
    <scope>NUCLEOTIDE SEQUENCE</scope>
    <source>
        <strain evidence="11">CCFEE 5200</strain>
    </source>
</reference>
<dbReference type="InterPro" id="IPR007219">
    <property type="entry name" value="XnlR_reg_dom"/>
</dbReference>
<feature type="transmembrane region" description="Helical" evidence="9">
    <location>
        <begin position="41"/>
        <end position="64"/>
    </location>
</feature>
<evidence type="ECO:0000256" key="2">
    <source>
        <dbReference type="ARBA" id="ARBA00022448"/>
    </source>
</evidence>
<keyword evidence="12" id="KW-1185">Reference proteome</keyword>
<evidence type="ECO:0000256" key="3">
    <source>
        <dbReference type="ARBA" id="ARBA00022692"/>
    </source>
</evidence>
<dbReference type="GO" id="GO:0008270">
    <property type="term" value="F:zinc ion binding"/>
    <property type="evidence" value="ECO:0007669"/>
    <property type="project" value="InterPro"/>
</dbReference>
<feature type="region of interest" description="Disordered" evidence="8">
    <location>
        <begin position="1240"/>
        <end position="1268"/>
    </location>
</feature>